<sequence length="578" mass="66402">MNEVLREVSDDEGADEELIGPVRDEEEPRDWRSVTGRRVASEDERRASEGRTLFDDNRPRPGPQRVWSSNDPYDFFKSMFTDSVIDLMVTETNRYADQIHSACEMAPHARLRDFKPTNRAEMETYLGIQVSMGLIKKPQITDYWSTNKNNLGWTPNYSRTMSRNRFQMITACLHFNNNRKRVERDQPGYDPLFKVRPLLDQVSSNFSSEYYPHEQLSIDESMVSFRGRIFFRQYIPSKRHRFGIKNFVLTDASTNYTYIWDVYTGGAYTYNRETGIGHSTVMTLMNHGNLLGKGHTVYTDNFYTSPALYKALHAQNTGACGTVRVNRRGMPPGLRNLKLKPTEPPVFFESFPLLAASFRDAGIVTVLSTVNDNAVISKRVSSKGPDGHRVLKKPKAVEDYYRYMGGVDRADQLCSYYAYQHRVMKWYHRLYHHIKEVALVNAYILYKESGNTMPAAVFRDKVVEGLLRKQRATQSPPPMPLVEMTAVPARLVGRHFLRNRGQTVLYARPENEAQKMEGKGESRHPTSARHAQTIQHSAPLTVSRSTTPSLCTDSNSRSHTDLQRSLTKHWRVQCQSQL</sequence>
<dbReference type="EMBL" id="JAINUF010000021">
    <property type="protein sequence ID" value="KAJ8334723.1"/>
    <property type="molecule type" value="Genomic_DNA"/>
</dbReference>
<accession>A0A9Q1IAL6</accession>
<name>A0A9Q1IAL6_SYNKA</name>
<feature type="region of interest" description="Disordered" evidence="1">
    <location>
        <begin position="510"/>
        <end position="564"/>
    </location>
</feature>
<dbReference type="PANTHER" id="PTHR46599">
    <property type="entry name" value="PIGGYBAC TRANSPOSABLE ELEMENT-DERIVED PROTEIN 4"/>
    <property type="match status" value="1"/>
</dbReference>
<feature type="compositionally biased region" description="Polar residues" evidence="1">
    <location>
        <begin position="529"/>
        <end position="555"/>
    </location>
</feature>
<reference evidence="3" key="1">
    <citation type="journal article" date="2023" name="Science">
        <title>Genome structures resolve the early diversification of teleost fishes.</title>
        <authorList>
            <person name="Parey E."/>
            <person name="Louis A."/>
            <person name="Montfort J."/>
            <person name="Bouchez O."/>
            <person name="Roques C."/>
            <person name="Iampietro C."/>
            <person name="Lluch J."/>
            <person name="Castinel A."/>
            <person name="Donnadieu C."/>
            <person name="Desvignes T."/>
            <person name="Floi Bucao C."/>
            <person name="Jouanno E."/>
            <person name="Wen M."/>
            <person name="Mejri S."/>
            <person name="Dirks R."/>
            <person name="Jansen H."/>
            <person name="Henkel C."/>
            <person name="Chen W.J."/>
            <person name="Zahm M."/>
            <person name="Cabau C."/>
            <person name="Klopp C."/>
            <person name="Thompson A.W."/>
            <person name="Robinson-Rechavi M."/>
            <person name="Braasch I."/>
            <person name="Lecointre G."/>
            <person name="Bobe J."/>
            <person name="Postlethwait J.H."/>
            <person name="Berthelot C."/>
            <person name="Roest Crollius H."/>
            <person name="Guiguen Y."/>
        </authorList>
    </citation>
    <scope>NUCLEOTIDE SEQUENCE</scope>
    <source>
        <strain evidence="3">WJC10195</strain>
    </source>
</reference>
<protein>
    <recommendedName>
        <fullName evidence="2">PiggyBac transposable element-derived protein domain-containing protein</fullName>
    </recommendedName>
</protein>
<proteinExistence type="predicted"/>
<organism evidence="3 4">
    <name type="scientific">Synaphobranchus kaupii</name>
    <name type="common">Kaup's arrowtooth eel</name>
    <dbReference type="NCBI Taxonomy" id="118154"/>
    <lineage>
        <taxon>Eukaryota</taxon>
        <taxon>Metazoa</taxon>
        <taxon>Chordata</taxon>
        <taxon>Craniata</taxon>
        <taxon>Vertebrata</taxon>
        <taxon>Euteleostomi</taxon>
        <taxon>Actinopterygii</taxon>
        <taxon>Neopterygii</taxon>
        <taxon>Teleostei</taxon>
        <taxon>Anguilliformes</taxon>
        <taxon>Synaphobranchidae</taxon>
        <taxon>Synaphobranchus</taxon>
    </lineage>
</organism>
<feature type="domain" description="PiggyBac transposable element-derived protein" evidence="2">
    <location>
        <begin position="71"/>
        <end position="443"/>
    </location>
</feature>
<dbReference type="InterPro" id="IPR029526">
    <property type="entry name" value="PGBD"/>
</dbReference>
<evidence type="ECO:0000259" key="2">
    <source>
        <dbReference type="Pfam" id="PF13843"/>
    </source>
</evidence>
<keyword evidence="4" id="KW-1185">Reference proteome</keyword>
<evidence type="ECO:0000256" key="1">
    <source>
        <dbReference type="SAM" id="MobiDB-lite"/>
    </source>
</evidence>
<gene>
    <name evidence="3" type="ORF">SKAU_G00403620</name>
</gene>
<feature type="compositionally biased region" description="Basic and acidic residues" evidence="1">
    <location>
        <begin position="39"/>
        <end position="59"/>
    </location>
</feature>
<feature type="compositionally biased region" description="Acidic residues" evidence="1">
    <location>
        <begin position="9"/>
        <end position="28"/>
    </location>
</feature>
<evidence type="ECO:0000313" key="4">
    <source>
        <dbReference type="Proteomes" id="UP001152622"/>
    </source>
</evidence>
<comment type="caution">
    <text evidence="3">The sequence shown here is derived from an EMBL/GenBank/DDBJ whole genome shotgun (WGS) entry which is preliminary data.</text>
</comment>
<dbReference type="OrthoDB" id="9986773at2759"/>
<evidence type="ECO:0000313" key="3">
    <source>
        <dbReference type="EMBL" id="KAJ8334723.1"/>
    </source>
</evidence>
<dbReference type="PANTHER" id="PTHR46599:SF3">
    <property type="entry name" value="PIGGYBAC TRANSPOSABLE ELEMENT-DERIVED PROTEIN 4"/>
    <property type="match status" value="1"/>
</dbReference>
<feature type="region of interest" description="Disordered" evidence="1">
    <location>
        <begin position="1"/>
        <end position="66"/>
    </location>
</feature>
<dbReference type="AlphaFoldDB" id="A0A9Q1IAL6"/>
<feature type="compositionally biased region" description="Basic and acidic residues" evidence="1">
    <location>
        <begin position="510"/>
        <end position="524"/>
    </location>
</feature>
<dbReference type="Pfam" id="PF13843">
    <property type="entry name" value="DDE_Tnp_1_7"/>
    <property type="match status" value="1"/>
</dbReference>
<dbReference type="Proteomes" id="UP001152622">
    <property type="component" value="Chromosome 21"/>
</dbReference>